<dbReference type="AlphaFoldDB" id="A0A9P6IKC3"/>
<sequence>FKINETVFAINTADILMHLSGDEVARNPTRTDRMGRLSKYLVEQRKYVTRIVEDQRCLIPEKAFD</sequence>
<evidence type="ECO:0000256" key="2">
    <source>
        <dbReference type="ARBA" id="ARBA00023242"/>
    </source>
</evidence>
<evidence type="ECO:0000256" key="1">
    <source>
        <dbReference type="ARBA" id="ARBA00004123"/>
    </source>
</evidence>
<feature type="non-terminal residue" evidence="3">
    <location>
        <position position="1"/>
    </location>
</feature>
<comment type="caution">
    <text evidence="3">The sequence shown here is derived from an EMBL/GenBank/DDBJ whole genome shotgun (WGS) entry which is preliminary data.</text>
</comment>
<dbReference type="GO" id="GO:0005658">
    <property type="term" value="C:alpha DNA polymerase:primase complex"/>
    <property type="evidence" value="ECO:0007669"/>
    <property type="project" value="TreeGrafter"/>
</dbReference>
<proteinExistence type="predicted"/>
<keyword evidence="2" id="KW-0539">Nucleus</keyword>
<keyword evidence="4" id="KW-1185">Reference proteome</keyword>
<comment type="subcellular location">
    <subcellularLocation>
        <location evidence="1">Nucleus</location>
    </subcellularLocation>
</comment>
<dbReference type="PANTHER" id="PTHR23061:SF12">
    <property type="entry name" value="DNA POLYMERASE ALPHA SUBUNIT B"/>
    <property type="match status" value="1"/>
</dbReference>
<dbReference type="PANTHER" id="PTHR23061">
    <property type="entry name" value="DNA POLYMERASE 2 ALPHA 70 KDA SUBUNIT"/>
    <property type="match status" value="1"/>
</dbReference>
<dbReference type="GO" id="GO:0006270">
    <property type="term" value="P:DNA replication initiation"/>
    <property type="evidence" value="ECO:0007669"/>
    <property type="project" value="TreeGrafter"/>
</dbReference>
<evidence type="ECO:0000313" key="3">
    <source>
        <dbReference type="EMBL" id="KAF9929483.1"/>
    </source>
</evidence>
<name>A0A9P6IKC3_9FUNG</name>
<organism evidence="3 4">
    <name type="scientific">Modicella reniformis</name>
    <dbReference type="NCBI Taxonomy" id="1440133"/>
    <lineage>
        <taxon>Eukaryota</taxon>
        <taxon>Fungi</taxon>
        <taxon>Fungi incertae sedis</taxon>
        <taxon>Mucoromycota</taxon>
        <taxon>Mortierellomycotina</taxon>
        <taxon>Mortierellomycetes</taxon>
        <taxon>Mortierellales</taxon>
        <taxon>Mortierellaceae</taxon>
        <taxon>Modicella</taxon>
    </lineage>
</organism>
<dbReference type="Proteomes" id="UP000749646">
    <property type="component" value="Unassembled WGS sequence"/>
</dbReference>
<dbReference type="EMBL" id="JAAAHW010010178">
    <property type="protein sequence ID" value="KAF9929483.1"/>
    <property type="molecule type" value="Genomic_DNA"/>
</dbReference>
<protein>
    <submittedName>
        <fullName evidence="3">Uncharacterized protein</fullName>
    </submittedName>
</protein>
<gene>
    <name evidence="3" type="ORF">BGZ65_005780</name>
</gene>
<dbReference type="OrthoDB" id="336885at2759"/>
<reference evidence="3" key="1">
    <citation type="journal article" date="2020" name="Fungal Divers.">
        <title>Resolving the Mortierellaceae phylogeny through synthesis of multi-gene phylogenetics and phylogenomics.</title>
        <authorList>
            <person name="Vandepol N."/>
            <person name="Liber J."/>
            <person name="Desiro A."/>
            <person name="Na H."/>
            <person name="Kennedy M."/>
            <person name="Barry K."/>
            <person name="Grigoriev I.V."/>
            <person name="Miller A.N."/>
            <person name="O'Donnell K."/>
            <person name="Stajich J.E."/>
            <person name="Bonito G."/>
        </authorList>
    </citation>
    <scope>NUCLEOTIDE SEQUENCE</scope>
    <source>
        <strain evidence="3">MES-2147</strain>
    </source>
</reference>
<accession>A0A9P6IKC3</accession>
<dbReference type="InterPro" id="IPR016722">
    <property type="entry name" value="DNA_pol_alpha_bsu"/>
</dbReference>
<evidence type="ECO:0000313" key="4">
    <source>
        <dbReference type="Proteomes" id="UP000749646"/>
    </source>
</evidence>